<protein>
    <submittedName>
        <fullName evidence="4">Acetyltransferase (GNAT) family protein</fullName>
    </submittedName>
</protein>
<proteinExistence type="predicted"/>
<dbReference type="STRING" id="946078.GA0070622_6109"/>
<accession>A0A1A9BIU2</accession>
<evidence type="ECO:0000313" key="5">
    <source>
        <dbReference type="Proteomes" id="UP000199558"/>
    </source>
</evidence>
<dbReference type="EMBL" id="FLRH01000004">
    <property type="protein sequence ID" value="SBT68991.1"/>
    <property type="molecule type" value="Genomic_DNA"/>
</dbReference>
<dbReference type="Proteomes" id="UP000199558">
    <property type="component" value="Unassembled WGS sequence"/>
</dbReference>
<evidence type="ECO:0000259" key="3">
    <source>
        <dbReference type="PROSITE" id="PS51186"/>
    </source>
</evidence>
<dbReference type="Pfam" id="PF13508">
    <property type="entry name" value="Acetyltransf_7"/>
    <property type="match status" value="1"/>
</dbReference>
<dbReference type="InterPro" id="IPR016181">
    <property type="entry name" value="Acyl_CoA_acyltransferase"/>
</dbReference>
<evidence type="ECO:0000256" key="2">
    <source>
        <dbReference type="ARBA" id="ARBA00023315"/>
    </source>
</evidence>
<dbReference type="CDD" id="cd04301">
    <property type="entry name" value="NAT_SF"/>
    <property type="match status" value="1"/>
</dbReference>
<dbReference type="AlphaFoldDB" id="A0A1A9BIU2"/>
<gene>
    <name evidence="4" type="ORF">GA0070622_6109</name>
</gene>
<keyword evidence="2" id="KW-0012">Acyltransferase</keyword>
<dbReference type="SUPFAM" id="SSF55729">
    <property type="entry name" value="Acyl-CoA N-acyltransferases (Nat)"/>
    <property type="match status" value="2"/>
</dbReference>
<dbReference type="PANTHER" id="PTHR43877:SF1">
    <property type="entry name" value="ACETYLTRANSFERASE"/>
    <property type="match status" value="1"/>
</dbReference>
<feature type="domain" description="N-acetyltransferase" evidence="3">
    <location>
        <begin position="1"/>
        <end position="134"/>
    </location>
</feature>
<sequence length="267" mass="29213">MSESVIDIVAVPDHLGTPRWHAVTSPGVVAGVAGLRPVMPFGYELPEAPTALEPDTLELNLYVQPQWRRRGIGSRLLAAVGAHAVGRRLIVETSPGSAARSFCERHGFRRIGSGSHELLTYCDVHHAWLGELVDVEHPGYRLRHWTGDPCGATSVEQLLRHPSRPGAAVVSAAEADGGVVAYVLATTGALPRRRARQYGPAVLVGHRGRRLGLWVNAALLTRLREVHPHVEEIETRTADGDSDLVALRRHLGFRPLGRRIRYELTLP</sequence>
<dbReference type="PROSITE" id="PS51186">
    <property type="entry name" value="GNAT"/>
    <property type="match status" value="1"/>
</dbReference>
<keyword evidence="5" id="KW-1185">Reference proteome</keyword>
<evidence type="ECO:0000256" key="1">
    <source>
        <dbReference type="ARBA" id="ARBA00022679"/>
    </source>
</evidence>
<dbReference type="OrthoDB" id="4119890at2"/>
<reference evidence="5" key="1">
    <citation type="submission" date="2016-06" db="EMBL/GenBank/DDBJ databases">
        <authorList>
            <person name="Varghese N."/>
            <person name="Submissions Spin"/>
        </authorList>
    </citation>
    <scope>NUCLEOTIDE SEQUENCE [LARGE SCALE GENOMIC DNA]</scope>
    <source>
        <strain evidence="5">DSM 45794</strain>
    </source>
</reference>
<dbReference type="InterPro" id="IPR000182">
    <property type="entry name" value="GNAT_dom"/>
</dbReference>
<organism evidence="4 5">
    <name type="scientific">Micromonospora sediminicola</name>
    <dbReference type="NCBI Taxonomy" id="946078"/>
    <lineage>
        <taxon>Bacteria</taxon>
        <taxon>Bacillati</taxon>
        <taxon>Actinomycetota</taxon>
        <taxon>Actinomycetes</taxon>
        <taxon>Micromonosporales</taxon>
        <taxon>Micromonosporaceae</taxon>
        <taxon>Micromonospora</taxon>
    </lineage>
</organism>
<name>A0A1A9BIU2_9ACTN</name>
<dbReference type="GO" id="GO:0016747">
    <property type="term" value="F:acyltransferase activity, transferring groups other than amino-acyl groups"/>
    <property type="evidence" value="ECO:0007669"/>
    <property type="project" value="InterPro"/>
</dbReference>
<dbReference type="RefSeq" id="WP_091582832.1">
    <property type="nucleotide sequence ID" value="NZ_FLRH01000004.1"/>
</dbReference>
<dbReference type="InterPro" id="IPR050832">
    <property type="entry name" value="Bact_Acetyltransf"/>
</dbReference>
<dbReference type="Gene3D" id="3.40.630.30">
    <property type="match status" value="1"/>
</dbReference>
<dbReference type="PANTHER" id="PTHR43877">
    <property type="entry name" value="AMINOALKYLPHOSPHONATE N-ACETYLTRANSFERASE-RELATED-RELATED"/>
    <property type="match status" value="1"/>
</dbReference>
<evidence type="ECO:0000313" key="4">
    <source>
        <dbReference type="EMBL" id="SBT68991.1"/>
    </source>
</evidence>
<keyword evidence="1 4" id="KW-0808">Transferase</keyword>